<dbReference type="RefSeq" id="WP_192819260.1">
    <property type="nucleotide sequence ID" value="NZ_CP062310.1"/>
</dbReference>
<keyword evidence="2" id="KW-1133">Transmembrane helix</keyword>
<reference evidence="3 4" key="1">
    <citation type="submission" date="2020-10" db="EMBL/GenBank/DDBJ databases">
        <title>Thermofilum lucidum 3507LT sp. nov. a novel member of Thermofilaceae family isolated from Chile hot spring, and proposal of description order Thermofilales.</title>
        <authorList>
            <person name="Zayulina K.S."/>
            <person name="Elcheninov A.G."/>
            <person name="Toshchakov S.V."/>
            <person name="Kublanov I.V."/>
        </authorList>
    </citation>
    <scope>NUCLEOTIDE SEQUENCE [LARGE SCALE GENOMIC DNA]</scope>
    <source>
        <strain evidence="3 4">3507LT</strain>
    </source>
</reference>
<accession>A0A7L9FHI3</accession>
<dbReference type="AlphaFoldDB" id="A0A7L9FHI3"/>
<keyword evidence="2" id="KW-0472">Membrane</keyword>
<evidence type="ECO:0000313" key="4">
    <source>
        <dbReference type="Proteomes" id="UP000594121"/>
    </source>
</evidence>
<dbReference type="GeneID" id="59148661"/>
<evidence type="ECO:0000313" key="3">
    <source>
        <dbReference type="EMBL" id="QOJ79288.1"/>
    </source>
</evidence>
<keyword evidence="4" id="KW-1185">Reference proteome</keyword>
<dbReference type="KEGG" id="thel:IG193_02155"/>
<protein>
    <submittedName>
        <fullName evidence="3">Uncharacterized protein</fullName>
    </submittedName>
</protein>
<keyword evidence="2" id="KW-0812">Transmembrane</keyword>
<feature type="coiled-coil region" evidence="1">
    <location>
        <begin position="151"/>
        <end position="185"/>
    </location>
</feature>
<dbReference type="EMBL" id="CP062310">
    <property type="protein sequence ID" value="QOJ79288.1"/>
    <property type="molecule type" value="Genomic_DNA"/>
</dbReference>
<dbReference type="InParanoid" id="A0A7L9FHI3"/>
<name>A0A7L9FHI3_9CREN</name>
<dbReference type="Proteomes" id="UP000594121">
    <property type="component" value="Chromosome"/>
</dbReference>
<sequence>MRRLLPPVVLALLVFVLAQPSLVRHVDPSLVPEAGPDAFALARLYMSYSSYLASFNFSQARGILANASAAYVPERLRLAYRRMNELLDSYTSTLNRSKALLDLAEAFYVRGDCNASLAVLRNASTSIRVAETQYYDVEAAVSVLRSLGLPGEALNQVLSRLRAALDALEERYYRLLDEVQRASDTSIGASLEIEVSRTEVFYGEYLGVSGRLVSVYGWGVAGRPVYVYFGSEKYTVVTDGDGRFSVWFPVRVYQTPVRVYAEFLSDGVYKYARSPEVYVNVVFFKPTLEAWLDNSTCLPGRSFSLHVRAEEGLEVAVDGPFGFNASFISDGSIHNFSVPVPASAREGLYTIRVTSSPLGRIAPGLVSLSVKVARLTPRVEVSAPSFLLTGFTYTLSVSPSVESRVDVYPAPGVFASATGYNVSLSVPYTYLDRSVRVVLHISPLDPGYRDVDVELELPVYNTLAFLPAVGVTLLAFLVMLPRPVEAIRARRVAEEPQPARAVTAREEEGLKGLFQSLVQLLERVTGVRFEPSYTLREYLSAIKGRVSEALWAPVRSFMLKLEVVLYSQLEGERHLIERIIRAFTSILGGGG</sequence>
<evidence type="ECO:0000256" key="1">
    <source>
        <dbReference type="SAM" id="Coils"/>
    </source>
</evidence>
<feature type="transmembrane region" description="Helical" evidence="2">
    <location>
        <begin position="459"/>
        <end position="480"/>
    </location>
</feature>
<organism evidence="3 4">
    <name type="scientific">Infirmifilum lucidum</name>
    <dbReference type="NCBI Taxonomy" id="2776706"/>
    <lineage>
        <taxon>Archaea</taxon>
        <taxon>Thermoproteota</taxon>
        <taxon>Thermoprotei</taxon>
        <taxon>Thermofilales</taxon>
        <taxon>Thermofilaceae</taxon>
        <taxon>Infirmifilum</taxon>
    </lineage>
</organism>
<evidence type="ECO:0000256" key="2">
    <source>
        <dbReference type="SAM" id="Phobius"/>
    </source>
</evidence>
<proteinExistence type="predicted"/>
<keyword evidence="1" id="KW-0175">Coiled coil</keyword>
<gene>
    <name evidence="3" type="ORF">IG193_02155</name>
</gene>